<gene>
    <name evidence="1" type="ORF">MM171B01089_0014</name>
</gene>
<proteinExistence type="predicted"/>
<accession>A0A6M3MC89</accession>
<organism evidence="1">
    <name type="scientific">viral metagenome</name>
    <dbReference type="NCBI Taxonomy" id="1070528"/>
    <lineage>
        <taxon>unclassified sequences</taxon>
        <taxon>metagenomes</taxon>
        <taxon>organismal metagenomes</taxon>
    </lineage>
</organism>
<dbReference type="EMBL" id="MT143803">
    <property type="protein sequence ID" value="QJB02729.1"/>
    <property type="molecule type" value="Genomic_DNA"/>
</dbReference>
<dbReference type="AlphaFoldDB" id="A0A6M3MC89"/>
<reference evidence="1" key="1">
    <citation type="submission" date="2020-03" db="EMBL/GenBank/DDBJ databases">
        <title>The deep terrestrial virosphere.</title>
        <authorList>
            <person name="Holmfeldt K."/>
            <person name="Nilsson E."/>
            <person name="Simone D."/>
            <person name="Lopez-Fernandez M."/>
            <person name="Wu X."/>
            <person name="de Brujin I."/>
            <person name="Lundin D."/>
            <person name="Andersson A."/>
            <person name="Bertilsson S."/>
            <person name="Dopson M."/>
        </authorList>
    </citation>
    <scope>NUCLEOTIDE SEQUENCE</scope>
    <source>
        <strain evidence="1">MM171B01089</strain>
    </source>
</reference>
<protein>
    <submittedName>
        <fullName evidence="1">Uncharacterized protein</fullName>
    </submittedName>
</protein>
<sequence length="135" mass="15584">MDDTGMSREEILKKWEQGAKELLQDEKRKRSLNKPEPVGVLVIWKDYTYIGSIQVIVPDFSKEIVVLSKSTIPLPVEFDNAIRKLDPERLELTADDKLDLTGRQHILRRVENSLTLMTPDQTAYMLLHPPVIMEI</sequence>
<evidence type="ECO:0000313" key="1">
    <source>
        <dbReference type="EMBL" id="QJB02729.1"/>
    </source>
</evidence>
<name>A0A6M3MC89_9ZZZZ</name>